<protein>
    <submittedName>
        <fullName evidence="2">Uncharacterized protein</fullName>
    </submittedName>
</protein>
<name>A0A8D1IIB1_PIG</name>
<evidence type="ECO:0000313" key="3">
    <source>
        <dbReference type="Proteomes" id="UP000694728"/>
    </source>
</evidence>
<dbReference type="AlphaFoldDB" id="A0A8D1IIB1"/>
<reference evidence="2" key="1">
    <citation type="submission" date="2025-08" db="UniProtKB">
        <authorList>
            <consortium name="Ensembl"/>
        </authorList>
    </citation>
    <scope>IDENTIFICATION</scope>
</reference>
<feature type="compositionally biased region" description="Basic and acidic residues" evidence="1">
    <location>
        <begin position="137"/>
        <end position="150"/>
    </location>
</feature>
<evidence type="ECO:0000313" key="2">
    <source>
        <dbReference type="Ensembl" id="ENSSSCP00045032044.1"/>
    </source>
</evidence>
<feature type="region of interest" description="Disordered" evidence="1">
    <location>
        <begin position="1"/>
        <end position="27"/>
    </location>
</feature>
<proteinExistence type="predicted"/>
<accession>A0A8D1IIB1</accession>
<organism evidence="2 3">
    <name type="scientific">Sus scrofa</name>
    <name type="common">Pig</name>
    <dbReference type="NCBI Taxonomy" id="9823"/>
    <lineage>
        <taxon>Eukaryota</taxon>
        <taxon>Metazoa</taxon>
        <taxon>Chordata</taxon>
        <taxon>Craniata</taxon>
        <taxon>Vertebrata</taxon>
        <taxon>Euteleostomi</taxon>
        <taxon>Mammalia</taxon>
        <taxon>Eutheria</taxon>
        <taxon>Laurasiatheria</taxon>
        <taxon>Artiodactyla</taxon>
        <taxon>Suina</taxon>
        <taxon>Suidae</taxon>
        <taxon>Sus</taxon>
    </lineage>
</organism>
<dbReference type="Ensembl" id="ENSSSCT00045046176.1">
    <property type="protein sequence ID" value="ENSSSCP00045032044.1"/>
    <property type="gene ID" value="ENSSSCG00045027121.1"/>
</dbReference>
<sequence length="165" mass="18620">RGSGPRNSKKDKKKKKKKKKAGRAGNMVYPLCQLGNPQLPPSPASFFVRLVWPGLAQPEGTVPFWVPTEVTSVDLKNDPSAFTMCSTRGRDYRNVRIKRLGSHVAFEHPVQRQTFPFPELFLENKIPEGSSVDGDLQDPRLEDQARRQSRDPLNTPRGLVSDQRL</sequence>
<feature type="compositionally biased region" description="Basic residues" evidence="1">
    <location>
        <begin position="7"/>
        <end position="22"/>
    </location>
</feature>
<feature type="region of interest" description="Disordered" evidence="1">
    <location>
        <begin position="128"/>
        <end position="165"/>
    </location>
</feature>
<evidence type="ECO:0000256" key="1">
    <source>
        <dbReference type="SAM" id="MobiDB-lite"/>
    </source>
</evidence>
<dbReference type="Proteomes" id="UP000694728">
    <property type="component" value="Unplaced"/>
</dbReference>